<evidence type="ECO:0000256" key="3">
    <source>
        <dbReference type="ARBA" id="ARBA00023274"/>
    </source>
</evidence>
<name>A0A382X4Y1_9ZZZZ</name>
<dbReference type="InterPro" id="IPR038661">
    <property type="entry name" value="Ribosomal_eL33_sf"/>
</dbReference>
<gene>
    <name evidence="4" type="ORF">METZ01_LOCUS418529</name>
</gene>
<reference evidence="4" key="1">
    <citation type="submission" date="2018-05" db="EMBL/GenBank/DDBJ databases">
        <authorList>
            <person name="Lanie J.A."/>
            <person name="Ng W.-L."/>
            <person name="Kazmierczak K.M."/>
            <person name="Andrzejewski T.M."/>
            <person name="Davidsen T.M."/>
            <person name="Wayne K.J."/>
            <person name="Tettelin H."/>
            <person name="Glass J.I."/>
            <person name="Rusch D."/>
            <person name="Podicherti R."/>
            <person name="Tsui H.-C.T."/>
            <person name="Winkler M.E."/>
        </authorList>
    </citation>
    <scope>NUCLEOTIDE SEQUENCE</scope>
</reference>
<dbReference type="GO" id="GO:1990904">
    <property type="term" value="C:ribonucleoprotein complex"/>
    <property type="evidence" value="ECO:0007669"/>
    <property type="project" value="UniProtKB-KW"/>
</dbReference>
<dbReference type="NCBIfam" id="NF003326">
    <property type="entry name" value="PRK04337.1"/>
    <property type="match status" value="1"/>
</dbReference>
<accession>A0A382X4Y1</accession>
<dbReference type="GO" id="GO:0003735">
    <property type="term" value="F:structural constituent of ribosome"/>
    <property type="evidence" value="ECO:0007669"/>
    <property type="project" value="InterPro"/>
</dbReference>
<dbReference type="SUPFAM" id="SSF50447">
    <property type="entry name" value="Translation proteins"/>
    <property type="match status" value="1"/>
</dbReference>
<evidence type="ECO:0000256" key="1">
    <source>
        <dbReference type="ARBA" id="ARBA00009269"/>
    </source>
</evidence>
<proteinExistence type="inferred from homology"/>
<dbReference type="InterPro" id="IPR001780">
    <property type="entry name" value="Ribosomal_eL33"/>
</dbReference>
<keyword evidence="2" id="KW-0689">Ribosomal protein</keyword>
<dbReference type="AlphaFoldDB" id="A0A382X4Y1"/>
<protein>
    <recommendedName>
        <fullName evidence="5">50S ribosomal protein L35Ae</fullName>
    </recommendedName>
</protein>
<dbReference type="GO" id="GO:0005840">
    <property type="term" value="C:ribosome"/>
    <property type="evidence" value="ECO:0007669"/>
    <property type="project" value="UniProtKB-KW"/>
</dbReference>
<dbReference type="GO" id="GO:0006412">
    <property type="term" value="P:translation"/>
    <property type="evidence" value="ECO:0007669"/>
    <property type="project" value="InterPro"/>
</dbReference>
<dbReference type="HAMAP" id="MF_00573">
    <property type="entry name" value="Ribosomal_eL33"/>
    <property type="match status" value="1"/>
</dbReference>
<organism evidence="4">
    <name type="scientific">marine metagenome</name>
    <dbReference type="NCBI Taxonomy" id="408172"/>
    <lineage>
        <taxon>unclassified sequences</taxon>
        <taxon>metagenomes</taxon>
        <taxon>ecological metagenomes</taxon>
    </lineage>
</organism>
<sequence length="90" mass="9697">MSIVMEAIISAYRGSYKTQVNNQMILIPEGINNKEEAAKLKGKKAVWTTSSGKKIEGIITKPHGNKGAVRVRFDKGGLPGQALGTKISIE</sequence>
<evidence type="ECO:0000313" key="4">
    <source>
        <dbReference type="EMBL" id="SVD65675.1"/>
    </source>
</evidence>
<comment type="similarity">
    <text evidence="1">Belongs to the eukaryotic ribosomal protein eL33 family.</text>
</comment>
<dbReference type="EMBL" id="UINC01164693">
    <property type="protein sequence ID" value="SVD65675.1"/>
    <property type="molecule type" value="Genomic_DNA"/>
</dbReference>
<evidence type="ECO:0008006" key="5">
    <source>
        <dbReference type="Google" id="ProtNLM"/>
    </source>
</evidence>
<dbReference type="Gene3D" id="2.40.10.190">
    <property type="entry name" value="translation elongation factor selb, chain A, domain 4"/>
    <property type="match status" value="1"/>
</dbReference>
<keyword evidence="3" id="KW-0687">Ribonucleoprotein</keyword>
<dbReference type="InterPro" id="IPR009000">
    <property type="entry name" value="Transl_B-barrel_sf"/>
</dbReference>
<dbReference type="Pfam" id="PF01247">
    <property type="entry name" value="Ribosomal_L35Ae"/>
    <property type="match status" value="1"/>
</dbReference>
<evidence type="ECO:0000256" key="2">
    <source>
        <dbReference type="ARBA" id="ARBA00022980"/>
    </source>
</evidence>